<organism evidence="1 2">
    <name type="scientific">Pseudomonas phage PAE1</name>
    <dbReference type="NCBI Taxonomy" id="1718273"/>
    <lineage>
        <taxon>Viruses</taxon>
        <taxon>Duplodnaviria</taxon>
        <taxon>Heunggongvirae</taxon>
        <taxon>Uroviricota</taxon>
        <taxon>Caudoviricetes</taxon>
        <taxon>Mesyanzhinovviridae</taxon>
        <taxon>Rabinowitzvirinae</taxon>
        <taxon>Yuavirus</taxon>
        <taxon>Yuavirus PAE1</taxon>
        <taxon>Pseudomonas virus PAE1</taxon>
    </lineage>
</organism>
<sequence>MSETLEATKRELEGAGIAYTVELGRRHYKVRFTVRGKPLMVTCSRTSSDHRAALNARLQVRREIRRALELT</sequence>
<protein>
    <submittedName>
        <fullName evidence="1">Uncharacterized protein</fullName>
    </submittedName>
</protein>
<dbReference type="Proteomes" id="UP000204629">
    <property type="component" value="Segment"/>
</dbReference>
<dbReference type="KEGG" id="vg:26642093"/>
<dbReference type="EMBL" id="KT734862">
    <property type="protein sequence ID" value="ALF51564.1"/>
    <property type="molecule type" value="Genomic_DNA"/>
</dbReference>
<evidence type="ECO:0000313" key="1">
    <source>
        <dbReference type="EMBL" id="ALF51564.1"/>
    </source>
</evidence>
<dbReference type="OrthoDB" id="22711at10239"/>
<keyword evidence="2" id="KW-1185">Reference proteome</keyword>
<accession>A0A0N9ES26</accession>
<dbReference type="RefSeq" id="YP_009215755.1">
    <property type="nucleotide sequence ID" value="NC_028980.1"/>
</dbReference>
<proteinExistence type="predicted"/>
<evidence type="ECO:0000313" key="2">
    <source>
        <dbReference type="Proteomes" id="UP000204629"/>
    </source>
</evidence>
<reference evidence="1 2" key="1">
    <citation type="journal article" date="2016" name="Genome Announc.">
        <title>Genome Sequences of Pseudomonas oryzihabitans Phage POR1 and Pseudomonas aeruginosa Phage PAE1.</title>
        <authorList>
            <person name="Dyson Z.A."/>
            <person name="Seviour R.J."/>
            <person name="Tucci J."/>
            <person name="Petrovski S."/>
        </authorList>
    </citation>
    <scope>NUCLEOTIDE SEQUENCE [LARGE SCALE GENOMIC DNA]</scope>
</reference>
<dbReference type="GeneID" id="26642093"/>
<name>A0A0N9ES26_9CAUD</name>
<gene>
    <name evidence="1" type="ORF">PAE1_64</name>
</gene>